<feature type="region of interest" description="Disordered" evidence="1">
    <location>
        <begin position="1"/>
        <end position="29"/>
    </location>
</feature>
<name>A0A7W8UH14_9HYPH</name>
<feature type="domain" description="Resolvase/invertase-type recombinase catalytic" evidence="2">
    <location>
        <begin position="1"/>
        <end position="17"/>
    </location>
</feature>
<evidence type="ECO:0000313" key="3">
    <source>
        <dbReference type="EMBL" id="MBB5539123.1"/>
    </source>
</evidence>
<dbReference type="InterPro" id="IPR009057">
    <property type="entry name" value="Homeodomain-like_sf"/>
</dbReference>
<evidence type="ECO:0000313" key="4">
    <source>
        <dbReference type="Proteomes" id="UP000585507"/>
    </source>
</evidence>
<dbReference type="RefSeq" id="WP_234913206.1">
    <property type="nucleotide sequence ID" value="NZ_JACHBK010000017.1"/>
</dbReference>
<organism evidence="3 4">
    <name type="scientific">Rhizobium giardinii</name>
    <dbReference type="NCBI Taxonomy" id="56731"/>
    <lineage>
        <taxon>Bacteria</taxon>
        <taxon>Pseudomonadati</taxon>
        <taxon>Pseudomonadota</taxon>
        <taxon>Alphaproteobacteria</taxon>
        <taxon>Hyphomicrobiales</taxon>
        <taxon>Rhizobiaceae</taxon>
        <taxon>Rhizobium/Agrobacterium group</taxon>
        <taxon>Rhizobium</taxon>
    </lineage>
</organism>
<dbReference type="AlphaFoldDB" id="A0A7W8UH14"/>
<evidence type="ECO:0000256" key="1">
    <source>
        <dbReference type="SAM" id="MobiDB-lite"/>
    </source>
</evidence>
<dbReference type="InterPro" id="IPR006119">
    <property type="entry name" value="Resolv_N"/>
</dbReference>
<dbReference type="PROSITE" id="PS51736">
    <property type="entry name" value="RECOMBINASES_3"/>
    <property type="match status" value="1"/>
</dbReference>
<accession>A0A7W8UH14</accession>
<dbReference type="GO" id="GO:0003677">
    <property type="term" value="F:DNA binding"/>
    <property type="evidence" value="ECO:0007669"/>
    <property type="project" value="InterPro"/>
</dbReference>
<protein>
    <submittedName>
        <fullName evidence="3">DNA invertase Pin-like site-specific DNA recombinase</fullName>
    </submittedName>
</protein>
<proteinExistence type="predicted"/>
<dbReference type="SUPFAM" id="SSF46689">
    <property type="entry name" value="Homeodomain-like"/>
    <property type="match status" value="1"/>
</dbReference>
<keyword evidence="4" id="KW-1185">Reference proteome</keyword>
<sequence length="73" mass="8117">MIGERVKSGLAAAKARGKKLGRQIGERPKSDRLTPKVMAFVEAGRSYLWIARDFGISKNTVTEIAKRRRAEST</sequence>
<evidence type="ECO:0000259" key="2">
    <source>
        <dbReference type="PROSITE" id="PS51736"/>
    </source>
</evidence>
<dbReference type="Proteomes" id="UP000585507">
    <property type="component" value="Unassembled WGS sequence"/>
</dbReference>
<gene>
    <name evidence="3" type="ORF">GGD55_005867</name>
</gene>
<dbReference type="EMBL" id="JACHBK010000017">
    <property type="protein sequence ID" value="MBB5539123.1"/>
    <property type="molecule type" value="Genomic_DNA"/>
</dbReference>
<dbReference type="GO" id="GO:0000150">
    <property type="term" value="F:DNA strand exchange activity"/>
    <property type="evidence" value="ECO:0007669"/>
    <property type="project" value="InterPro"/>
</dbReference>
<reference evidence="3 4" key="1">
    <citation type="submission" date="2020-08" db="EMBL/GenBank/DDBJ databases">
        <title>Genomic Encyclopedia of Type Strains, Phase IV (KMG-V): Genome sequencing to study the core and pangenomes of soil and plant-associated prokaryotes.</title>
        <authorList>
            <person name="Whitman W."/>
        </authorList>
    </citation>
    <scope>NUCLEOTIDE SEQUENCE [LARGE SCALE GENOMIC DNA]</scope>
    <source>
        <strain evidence="3 4">SEMIA 4084</strain>
    </source>
</reference>
<comment type="caution">
    <text evidence="3">The sequence shown here is derived from an EMBL/GenBank/DDBJ whole genome shotgun (WGS) entry which is preliminary data.</text>
</comment>